<dbReference type="EMBL" id="JAAMPI010001986">
    <property type="protein sequence ID" value="KAF4620188.1"/>
    <property type="molecule type" value="Genomic_DNA"/>
</dbReference>
<keyword evidence="4" id="KW-1185">Reference proteome</keyword>
<feature type="transmembrane region" description="Helical" evidence="2">
    <location>
        <begin position="303"/>
        <end position="323"/>
    </location>
</feature>
<evidence type="ECO:0000256" key="1">
    <source>
        <dbReference type="SAM" id="MobiDB-lite"/>
    </source>
</evidence>
<comment type="caution">
    <text evidence="3">The sequence shown here is derived from an EMBL/GenBank/DDBJ whole genome shotgun (WGS) entry which is preliminary data.</text>
</comment>
<dbReference type="AlphaFoldDB" id="A0A8H4VRX5"/>
<dbReference type="Proteomes" id="UP000566819">
    <property type="component" value="Unassembled WGS sequence"/>
</dbReference>
<feature type="transmembrane region" description="Helical" evidence="2">
    <location>
        <begin position="365"/>
        <end position="385"/>
    </location>
</feature>
<evidence type="ECO:0000313" key="3">
    <source>
        <dbReference type="EMBL" id="KAF4620188.1"/>
    </source>
</evidence>
<organism evidence="3 4">
    <name type="scientific">Cudoniella acicularis</name>
    <dbReference type="NCBI Taxonomy" id="354080"/>
    <lineage>
        <taxon>Eukaryota</taxon>
        <taxon>Fungi</taxon>
        <taxon>Dikarya</taxon>
        <taxon>Ascomycota</taxon>
        <taxon>Pezizomycotina</taxon>
        <taxon>Leotiomycetes</taxon>
        <taxon>Helotiales</taxon>
        <taxon>Tricladiaceae</taxon>
        <taxon>Cudoniella</taxon>
    </lineage>
</organism>
<evidence type="ECO:0000256" key="2">
    <source>
        <dbReference type="SAM" id="Phobius"/>
    </source>
</evidence>
<protein>
    <submittedName>
        <fullName evidence="3">Uncharacterized protein</fullName>
    </submittedName>
</protein>
<sequence length="664" mass="72358">MGGEKRLLFNFSRDLPRSPKIPQAPGVISHRLLRPRVIASAYRLAPASYGLFTCKKLLEAGFNCQSTPDPQDAPEPMLMPDPDLDRPSSRLAFLEPSSHTTRAKDNASLPQQANPPRETLRTLRVALYKSYYVLIAACVFARKAEWLRNVCLAAALLLPAVAAFHGITLAALHVDGAVDMDIFGAFQLCSIGVLAAPVTVKLSRTYFYDPGRNTIFLWTVLLLAGLLSLTVEFFRINTSGCTQDNSGNPISSKASLFPYNDNPTCGLLNCIVGPGGLVSPMRGGSANNIYVIPAPDMLSFNTATLLAAACCVPAVLSLVSMWNKILKINWKSRFGDEDEKMDEPISGTNGATEGKMRKVNGLIRFFLSAIEIPVFGAAVFAILIIGERNFWSQQVRYQTEPIATIGQWSPIVTSGLAALGSLYLLLSKEEVIEKKEDPKACMHHCNCSTQEANAHHAEFMTTPPAILGPDDMRRSFSGGNEETLTETAPTTTQQTLGPGHQLKRSWTNDAANRRRVANALTSVGNYLGTAAPDRFDDSEFKQGKAVDFPEIPGEDYRNSNLPQIREQYNPTRDASGNATPSIRAPSRTGSVERSSSRAASPQSPRSPHASTFPVERPSLDISNSPTSPTSPSFTSPRGRPTRRRDTLEVPSPTHLGPMHNNNYT</sequence>
<dbReference type="OrthoDB" id="3021074at2759"/>
<accession>A0A8H4VRX5</accession>
<reference evidence="3 4" key="1">
    <citation type="submission" date="2020-03" db="EMBL/GenBank/DDBJ databases">
        <title>Draft Genome Sequence of Cudoniella acicularis.</title>
        <authorList>
            <person name="Buettner E."/>
            <person name="Kellner H."/>
        </authorList>
    </citation>
    <scope>NUCLEOTIDE SEQUENCE [LARGE SCALE GENOMIC DNA]</scope>
    <source>
        <strain evidence="3 4">DSM 108380</strain>
    </source>
</reference>
<evidence type="ECO:0000313" key="4">
    <source>
        <dbReference type="Proteomes" id="UP000566819"/>
    </source>
</evidence>
<feature type="transmembrane region" description="Helical" evidence="2">
    <location>
        <begin position="150"/>
        <end position="172"/>
    </location>
</feature>
<name>A0A8H4VRX5_9HELO</name>
<feature type="transmembrane region" description="Helical" evidence="2">
    <location>
        <begin position="184"/>
        <end position="203"/>
    </location>
</feature>
<feature type="compositionally biased region" description="Low complexity" evidence="1">
    <location>
        <begin position="485"/>
        <end position="499"/>
    </location>
</feature>
<keyword evidence="2" id="KW-0812">Transmembrane</keyword>
<proteinExistence type="predicted"/>
<feature type="transmembrane region" description="Helical" evidence="2">
    <location>
        <begin position="405"/>
        <end position="426"/>
    </location>
</feature>
<feature type="compositionally biased region" description="Low complexity" evidence="1">
    <location>
        <begin position="596"/>
        <end position="610"/>
    </location>
</feature>
<feature type="compositionally biased region" description="Low complexity" evidence="1">
    <location>
        <begin position="624"/>
        <end position="638"/>
    </location>
</feature>
<feature type="compositionally biased region" description="Polar residues" evidence="1">
    <location>
        <begin position="568"/>
        <end position="580"/>
    </location>
</feature>
<feature type="region of interest" description="Disordered" evidence="1">
    <location>
        <begin position="568"/>
        <end position="664"/>
    </location>
</feature>
<keyword evidence="2" id="KW-0472">Membrane</keyword>
<gene>
    <name evidence="3" type="ORF">G7Y89_g14633</name>
</gene>
<feature type="transmembrane region" description="Helical" evidence="2">
    <location>
        <begin position="215"/>
        <end position="236"/>
    </location>
</feature>
<keyword evidence="2" id="KW-1133">Transmembrane helix</keyword>
<feature type="region of interest" description="Disordered" evidence="1">
    <location>
        <begin position="477"/>
        <end position="510"/>
    </location>
</feature>